<keyword evidence="2" id="KW-1185">Reference proteome</keyword>
<evidence type="ECO:0000313" key="2">
    <source>
        <dbReference type="Proteomes" id="UP001566132"/>
    </source>
</evidence>
<accession>A0ABD1F141</accession>
<sequence>MKEQYKNKVDFIKHSQVEQKDDSSCGPMTINNLEIMALKVKEANDEGKDGISELIRLFKGESGGIAFTTQDQVQSIRISHSLQNKSPSNTKQDINVDDLRTIMTKLDLGNNYISMEDDQLRRLEIKNNEANNQPEEYYTHENLRVLTINYISRNKGQEFSKNIEERLQTQNTDSLHVKTYNTLQNANFTTKKIVNLQYTGTHYNSLIAVDIEHITSKKEDIESYIHKIDEHYDKLKDWKINELKNWSRKHKGYLSKDFSDTTESADNICRAVAVMDRD</sequence>
<name>A0ABD1F141_HYPHA</name>
<organism evidence="1 2">
    <name type="scientific">Hypothenemus hampei</name>
    <name type="common">Coffee berry borer</name>
    <dbReference type="NCBI Taxonomy" id="57062"/>
    <lineage>
        <taxon>Eukaryota</taxon>
        <taxon>Metazoa</taxon>
        <taxon>Ecdysozoa</taxon>
        <taxon>Arthropoda</taxon>
        <taxon>Hexapoda</taxon>
        <taxon>Insecta</taxon>
        <taxon>Pterygota</taxon>
        <taxon>Neoptera</taxon>
        <taxon>Endopterygota</taxon>
        <taxon>Coleoptera</taxon>
        <taxon>Polyphaga</taxon>
        <taxon>Cucujiformia</taxon>
        <taxon>Curculionidae</taxon>
        <taxon>Scolytinae</taxon>
        <taxon>Hypothenemus</taxon>
    </lineage>
</organism>
<reference evidence="1 2" key="1">
    <citation type="submission" date="2024-05" db="EMBL/GenBank/DDBJ databases">
        <title>Genetic variation in Jamaican populations of the coffee berry borer (Hypothenemus hampei).</title>
        <authorList>
            <person name="Errbii M."/>
            <person name="Myrie A."/>
        </authorList>
    </citation>
    <scope>NUCLEOTIDE SEQUENCE [LARGE SCALE GENOMIC DNA]</scope>
    <source>
        <strain evidence="1">JA-Hopewell-2020-01-JO</strain>
        <tissue evidence="1">Whole body</tissue>
    </source>
</reference>
<gene>
    <name evidence="1" type="ORF">ABEB36_006160</name>
</gene>
<evidence type="ECO:0000313" key="1">
    <source>
        <dbReference type="EMBL" id="KAL1506878.1"/>
    </source>
</evidence>
<proteinExistence type="predicted"/>
<comment type="caution">
    <text evidence="1">The sequence shown here is derived from an EMBL/GenBank/DDBJ whole genome shotgun (WGS) entry which is preliminary data.</text>
</comment>
<dbReference type="Proteomes" id="UP001566132">
    <property type="component" value="Unassembled WGS sequence"/>
</dbReference>
<dbReference type="AlphaFoldDB" id="A0ABD1F141"/>
<dbReference type="EMBL" id="JBDJPC010000004">
    <property type="protein sequence ID" value="KAL1506878.1"/>
    <property type="molecule type" value="Genomic_DNA"/>
</dbReference>
<protein>
    <submittedName>
        <fullName evidence="1">Uncharacterized protein</fullName>
    </submittedName>
</protein>